<dbReference type="RefSeq" id="WP_248158465.1">
    <property type="nucleotide sequence ID" value="NZ_JALNMJ010000023.1"/>
</dbReference>
<organism evidence="1 2">
    <name type="scientific">Roseibium sediminicola</name>
    <dbReference type="NCBI Taxonomy" id="2933272"/>
    <lineage>
        <taxon>Bacteria</taxon>
        <taxon>Pseudomonadati</taxon>
        <taxon>Pseudomonadota</taxon>
        <taxon>Alphaproteobacteria</taxon>
        <taxon>Hyphomicrobiales</taxon>
        <taxon>Stappiaceae</taxon>
        <taxon>Roseibium</taxon>
    </lineage>
</organism>
<reference evidence="1" key="1">
    <citation type="submission" date="2022-04" db="EMBL/GenBank/DDBJ databases">
        <title>Roseibium sp. CAU 1639 isolated from mud.</title>
        <authorList>
            <person name="Kim W."/>
        </authorList>
    </citation>
    <scope>NUCLEOTIDE SEQUENCE</scope>
    <source>
        <strain evidence="1">CAU 1639</strain>
    </source>
</reference>
<keyword evidence="2" id="KW-1185">Reference proteome</keyword>
<evidence type="ECO:0000313" key="2">
    <source>
        <dbReference type="Proteomes" id="UP001431221"/>
    </source>
</evidence>
<dbReference type="EMBL" id="JALNMJ010000023">
    <property type="protein sequence ID" value="MCK7615280.1"/>
    <property type="molecule type" value="Genomic_DNA"/>
</dbReference>
<evidence type="ECO:0000313" key="1">
    <source>
        <dbReference type="EMBL" id="MCK7615280.1"/>
    </source>
</evidence>
<proteinExistence type="predicted"/>
<comment type="caution">
    <text evidence="1">The sequence shown here is derived from an EMBL/GenBank/DDBJ whole genome shotgun (WGS) entry which is preliminary data.</text>
</comment>
<name>A0ABT0H2F7_9HYPH</name>
<protein>
    <submittedName>
        <fullName evidence="1">Uncharacterized protein</fullName>
    </submittedName>
</protein>
<dbReference type="Proteomes" id="UP001431221">
    <property type="component" value="Unassembled WGS sequence"/>
</dbReference>
<accession>A0ABT0H2F7</accession>
<gene>
    <name evidence="1" type="ORF">M0H32_24195</name>
</gene>
<sequence length="76" mass="8672">MIIAPSTNPGARLDMELCRAMFEKDPDRLLELVSDWLEVNRLTPSDDFQVPTYLEVVLARAESAKEPSRRLRVLVS</sequence>